<keyword evidence="2" id="KW-1185">Reference proteome</keyword>
<dbReference type="PATRIC" id="fig|1286171.3.peg.2438"/>
<reference evidence="1 2" key="1">
    <citation type="journal article" date="2014" name="Genome Announc.">
        <title>Complete Genome Sequence of Amino Acid-Utilizing Eubacterium acidaminophilum al-2 (DSM 3953).</title>
        <authorList>
            <person name="Poehlein A."/>
            <person name="Andreesen J.R."/>
            <person name="Daniel R."/>
        </authorList>
    </citation>
    <scope>NUCLEOTIDE SEQUENCE [LARGE SCALE GENOMIC DNA]</scope>
    <source>
        <strain evidence="1 2">DSM 3953</strain>
        <plasmid evidence="2">Plasmid EAL2_808p</plasmid>
    </source>
</reference>
<dbReference type="InterPro" id="IPR011004">
    <property type="entry name" value="Trimer_LpxA-like_sf"/>
</dbReference>
<dbReference type="AlphaFoldDB" id="W8UAE3"/>
<dbReference type="eggNOG" id="COG0663">
    <property type="taxonomic scope" value="Bacteria"/>
</dbReference>
<organism evidence="1 2">
    <name type="scientific">Peptoclostridium acidaminophilum DSM 3953</name>
    <dbReference type="NCBI Taxonomy" id="1286171"/>
    <lineage>
        <taxon>Bacteria</taxon>
        <taxon>Bacillati</taxon>
        <taxon>Bacillota</taxon>
        <taxon>Clostridia</taxon>
        <taxon>Peptostreptococcales</taxon>
        <taxon>Peptoclostridiaceae</taxon>
        <taxon>Peptoclostridium</taxon>
    </lineage>
</organism>
<dbReference type="RefSeq" id="WP_025436643.1">
    <property type="nucleotide sequence ID" value="NZ_CP007453.1"/>
</dbReference>
<dbReference type="InterPro" id="IPR050484">
    <property type="entry name" value="Transf_Hexapept/Carb_Anhydrase"/>
</dbReference>
<dbReference type="PANTHER" id="PTHR13061:SF29">
    <property type="entry name" value="GAMMA CARBONIC ANHYDRASE-LIKE 1, MITOCHONDRIAL-RELATED"/>
    <property type="match status" value="1"/>
</dbReference>
<dbReference type="Proteomes" id="UP000019591">
    <property type="component" value="Plasmid EAL2_808p"/>
</dbReference>
<dbReference type="SUPFAM" id="SSF51161">
    <property type="entry name" value="Trimeric LpxA-like enzymes"/>
    <property type="match status" value="2"/>
</dbReference>
<gene>
    <name evidence="1" type="ORF">EAL2_808p02610</name>
</gene>
<proteinExistence type="predicted"/>
<dbReference type="PANTHER" id="PTHR13061">
    <property type="entry name" value="DYNACTIN SUBUNIT P25"/>
    <property type="match status" value="1"/>
</dbReference>
<dbReference type="HOGENOM" id="CLU_857187_0_0_9"/>
<dbReference type="Gene3D" id="2.160.10.10">
    <property type="entry name" value="Hexapeptide repeat proteins"/>
    <property type="match status" value="2"/>
</dbReference>
<dbReference type="Pfam" id="PF14602">
    <property type="entry name" value="Hexapep_2"/>
    <property type="match status" value="2"/>
</dbReference>
<protein>
    <submittedName>
        <fullName evidence="1">Uncharacterized protein</fullName>
    </submittedName>
</protein>
<sequence length="326" mass="34902">MKNLRVDDSARLIGTIRFGVDAYVAQGAVLRSTGDSLSIGNGSWVLENSVIVGSPEQPVQIGSKTVFGHKCIVIGAQIGDLCEVGNGTIFLPGSRVGNWCIFGEGTIIPPGKVIPDESVVVGRPGRIIRKLTDKDADMISRMRGYDTSLKPLTEHIIKSESREAGKVGKIYRFGTKVPVIDESAYIYDSAEITGDVVIGSNSVVASGVRIIGNTHGPVRIGNNVQIHENSVLHLLPDNELIIEDNVTIGPGCIIHGTTIGFNTVIESGAIVCDYSRLGRNVLVKSGSLVKQRSVFSDNQIVEGFPAAVVGENTDVMERPDWAIRDI</sequence>
<evidence type="ECO:0000313" key="2">
    <source>
        <dbReference type="Proteomes" id="UP000019591"/>
    </source>
</evidence>
<dbReference type="OrthoDB" id="9784739at2"/>
<dbReference type="InterPro" id="IPR001451">
    <property type="entry name" value="Hexapep"/>
</dbReference>
<geneLocation type="plasmid" evidence="1 2">
    <name>EAL2_808p</name>
</geneLocation>
<name>W8UAE3_PEPAC</name>
<accession>W8UAE3</accession>
<dbReference type="EMBL" id="CP007453">
    <property type="protein sequence ID" value="AHM57766.1"/>
    <property type="molecule type" value="Genomic_DNA"/>
</dbReference>
<evidence type="ECO:0000313" key="1">
    <source>
        <dbReference type="EMBL" id="AHM57766.1"/>
    </source>
</evidence>
<dbReference type="KEGG" id="eac:EAL2_808p02610"/>
<keyword evidence="1" id="KW-0614">Plasmid</keyword>